<evidence type="ECO:0000313" key="11">
    <source>
        <dbReference type="EMBL" id="KQC85948.1"/>
    </source>
</evidence>
<comment type="cofactor">
    <cofactor evidence="2">
        <name>Zn(2+)</name>
        <dbReference type="ChEBI" id="CHEBI:29105"/>
    </cofactor>
</comment>
<dbReference type="GO" id="GO:0035529">
    <property type="term" value="F:NADH pyrophosphatase activity"/>
    <property type="evidence" value="ECO:0007669"/>
    <property type="project" value="TreeGrafter"/>
</dbReference>
<dbReference type="GO" id="GO:0005829">
    <property type="term" value="C:cytosol"/>
    <property type="evidence" value="ECO:0007669"/>
    <property type="project" value="TreeGrafter"/>
</dbReference>
<dbReference type="InterPro" id="IPR015797">
    <property type="entry name" value="NUDIX_hydrolase-like_dom_sf"/>
</dbReference>
<name>A0AAW3JTM3_9FIRM</name>
<sequence length="301" mass="35338">MIQDIKPHIFHNEFKNLKPDANDKAIVFDGKNFLVKRDEDNTLHMPGCSDIEGDYQYVFSVDDTRYFLFKGWEYAEREGEVEHYIRRYEKHLEGFKFENIQNLRQLTSKELCFAVMTAWHLNVWYRDNRYCGRCGAKTLHDIKERMVRCPKCGNMIFPKIAPAVIVALTHGNKILLTKYAATRDYKKYALIAGFVEIGETVEETVEREVMEEVGLKVKNLRYYKSQPWGYDSNVLMGYFAELDGDESITMDTEELSKAQWFAREEMPAHNDGISLTREMMGVFENKVKYEEFMRSATPLIF</sequence>
<evidence type="ECO:0000256" key="7">
    <source>
        <dbReference type="ARBA" id="ARBA00022842"/>
    </source>
</evidence>
<keyword evidence="5" id="KW-0479">Metal-binding</keyword>
<dbReference type="InterPro" id="IPR050241">
    <property type="entry name" value="NAD-cap_RNA_hydrolase_NudC"/>
</dbReference>
<dbReference type="Pfam" id="PF09297">
    <property type="entry name" value="Zn_ribbon_NUD"/>
    <property type="match status" value="1"/>
</dbReference>
<dbReference type="InterPro" id="IPR015376">
    <property type="entry name" value="Znr_NADH_PPase"/>
</dbReference>
<dbReference type="GO" id="GO:0006742">
    <property type="term" value="P:NADP+ catabolic process"/>
    <property type="evidence" value="ECO:0007669"/>
    <property type="project" value="TreeGrafter"/>
</dbReference>
<dbReference type="GO" id="GO:0046872">
    <property type="term" value="F:metal ion binding"/>
    <property type="evidence" value="ECO:0007669"/>
    <property type="project" value="UniProtKB-KW"/>
</dbReference>
<evidence type="ECO:0000256" key="1">
    <source>
        <dbReference type="ARBA" id="ARBA00001946"/>
    </source>
</evidence>
<dbReference type="InterPro" id="IPR049734">
    <property type="entry name" value="NudC-like_C"/>
</dbReference>
<dbReference type="Gene3D" id="3.90.79.20">
    <property type="match status" value="1"/>
</dbReference>
<keyword evidence="6" id="KW-0378">Hydrolase</keyword>
<dbReference type="EC" id="3.6.1.22" evidence="4"/>
<dbReference type="PROSITE" id="PS51462">
    <property type="entry name" value="NUDIX"/>
    <property type="match status" value="1"/>
</dbReference>
<dbReference type="GO" id="GO:0019677">
    <property type="term" value="P:NAD+ catabolic process"/>
    <property type="evidence" value="ECO:0007669"/>
    <property type="project" value="TreeGrafter"/>
</dbReference>
<dbReference type="SUPFAM" id="SSF55811">
    <property type="entry name" value="Nudix"/>
    <property type="match status" value="1"/>
</dbReference>
<dbReference type="Pfam" id="PF00293">
    <property type="entry name" value="NUDIX"/>
    <property type="match status" value="1"/>
</dbReference>
<keyword evidence="12" id="KW-1185">Reference proteome</keyword>
<dbReference type="Proteomes" id="UP000050833">
    <property type="component" value="Unassembled WGS sequence"/>
</dbReference>
<dbReference type="PROSITE" id="PS00893">
    <property type="entry name" value="NUDIX_BOX"/>
    <property type="match status" value="1"/>
</dbReference>
<evidence type="ECO:0000256" key="2">
    <source>
        <dbReference type="ARBA" id="ARBA00001947"/>
    </source>
</evidence>
<evidence type="ECO:0000256" key="6">
    <source>
        <dbReference type="ARBA" id="ARBA00022801"/>
    </source>
</evidence>
<gene>
    <name evidence="11" type="ORF">APZ18_01735</name>
</gene>
<dbReference type="InterPro" id="IPR020084">
    <property type="entry name" value="NUDIX_hydrolase_CS"/>
</dbReference>
<evidence type="ECO:0000256" key="4">
    <source>
        <dbReference type="ARBA" id="ARBA00012381"/>
    </source>
</evidence>
<dbReference type="Gene3D" id="3.90.79.10">
    <property type="entry name" value="Nucleoside Triphosphate Pyrophosphohydrolase"/>
    <property type="match status" value="1"/>
</dbReference>
<evidence type="ECO:0000313" key="12">
    <source>
        <dbReference type="Proteomes" id="UP000050833"/>
    </source>
</evidence>
<organism evidence="11 12">
    <name type="scientific">Butyribacter intestini</name>
    <dbReference type="NCBI Taxonomy" id="1703332"/>
    <lineage>
        <taxon>Bacteria</taxon>
        <taxon>Bacillati</taxon>
        <taxon>Bacillota</taxon>
        <taxon>Clostridia</taxon>
        <taxon>Lachnospirales</taxon>
        <taxon>Lachnospiraceae</taxon>
        <taxon>Butyribacter</taxon>
    </lineage>
</organism>
<protein>
    <recommendedName>
        <fullName evidence="4">NAD(+) diphosphatase</fullName>
        <ecNumber evidence="4">3.6.1.22</ecNumber>
    </recommendedName>
</protein>
<proteinExistence type="inferred from homology"/>
<comment type="caution">
    <text evidence="11">The sequence shown here is derived from an EMBL/GenBank/DDBJ whole genome shotgun (WGS) entry which is preliminary data.</text>
</comment>
<dbReference type="NCBIfam" id="NF001299">
    <property type="entry name" value="PRK00241.1"/>
    <property type="match status" value="1"/>
</dbReference>
<keyword evidence="7" id="KW-0460">Magnesium</keyword>
<dbReference type="RefSeq" id="WP_055941083.1">
    <property type="nucleotide sequence ID" value="NZ_JAQDCV010000013.1"/>
</dbReference>
<reference evidence="11 12" key="1">
    <citation type="submission" date="2015-10" db="EMBL/GenBank/DDBJ databases">
        <title>Butyribacter intestini gen. nov., sp. nov., a butyric acid-producing bacterium of the family Lachnospiraceae isolated from the human faeces.</title>
        <authorList>
            <person name="Zou Y."/>
            <person name="Xue W."/>
            <person name="Luo G."/>
            <person name="Lv M."/>
        </authorList>
    </citation>
    <scope>NUCLEOTIDE SEQUENCE [LARGE SCALE GENOMIC DNA]</scope>
    <source>
        <strain evidence="11 12">TF01-11</strain>
    </source>
</reference>
<dbReference type="AlphaFoldDB" id="A0AAW3JTM3"/>
<accession>A0AAW3JTM3</accession>
<dbReference type="InterPro" id="IPR000086">
    <property type="entry name" value="NUDIX_hydrolase_dom"/>
</dbReference>
<dbReference type="CDD" id="cd03429">
    <property type="entry name" value="NUDIX_NADH_pyrophosphatase_Nudt13"/>
    <property type="match status" value="1"/>
</dbReference>
<comment type="cofactor">
    <cofactor evidence="1">
        <name>Mg(2+)</name>
        <dbReference type="ChEBI" id="CHEBI:18420"/>
    </cofactor>
</comment>
<evidence type="ECO:0000256" key="3">
    <source>
        <dbReference type="ARBA" id="ARBA00009595"/>
    </source>
</evidence>
<evidence type="ECO:0000256" key="5">
    <source>
        <dbReference type="ARBA" id="ARBA00022723"/>
    </source>
</evidence>
<evidence type="ECO:0000256" key="8">
    <source>
        <dbReference type="ARBA" id="ARBA00023027"/>
    </source>
</evidence>
<comment type="similarity">
    <text evidence="3">Belongs to the Nudix hydrolase family. NudC subfamily.</text>
</comment>
<evidence type="ECO:0000256" key="9">
    <source>
        <dbReference type="ARBA" id="ARBA00023679"/>
    </source>
</evidence>
<comment type="catalytic activity">
    <reaction evidence="9">
        <text>a 5'-end NAD(+)-phospho-ribonucleoside in mRNA + H2O = a 5'-end phospho-adenosine-phospho-ribonucleoside in mRNA + beta-nicotinamide D-ribonucleotide + 2 H(+)</text>
        <dbReference type="Rhea" id="RHEA:60876"/>
        <dbReference type="Rhea" id="RHEA-COMP:15698"/>
        <dbReference type="Rhea" id="RHEA-COMP:15719"/>
        <dbReference type="ChEBI" id="CHEBI:14649"/>
        <dbReference type="ChEBI" id="CHEBI:15377"/>
        <dbReference type="ChEBI" id="CHEBI:15378"/>
        <dbReference type="ChEBI" id="CHEBI:144029"/>
        <dbReference type="ChEBI" id="CHEBI:144051"/>
    </reaction>
    <physiologicalReaction direction="left-to-right" evidence="9">
        <dbReference type="Rhea" id="RHEA:60877"/>
    </physiologicalReaction>
</comment>
<dbReference type="EMBL" id="LLKB01000001">
    <property type="protein sequence ID" value="KQC85948.1"/>
    <property type="molecule type" value="Genomic_DNA"/>
</dbReference>
<feature type="domain" description="Nudix hydrolase" evidence="10">
    <location>
        <begin position="158"/>
        <end position="294"/>
    </location>
</feature>
<dbReference type="PANTHER" id="PTHR42904:SF6">
    <property type="entry name" value="NAD-CAPPED RNA HYDROLASE NUDT12"/>
    <property type="match status" value="1"/>
</dbReference>
<dbReference type="PANTHER" id="PTHR42904">
    <property type="entry name" value="NUDIX HYDROLASE, NUDC SUBFAMILY"/>
    <property type="match status" value="1"/>
</dbReference>
<keyword evidence="8" id="KW-0520">NAD</keyword>
<evidence type="ECO:0000259" key="10">
    <source>
        <dbReference type="PROSITE" id="PS51462"/>
    </source>
</evidence>